<dbReference type="Gene3D" id="2.170.270.10">
    <property type="entry name" value="SET domain"/>
    <property type="match status" value="1"/>
</dbReference>
<dbReference type="InterPro" id="IPR053010">
    <property type="entry name" value="SET_SmydA-8"/>
</dbReference>
<dbReference type="InterPro" id="IPR046341">
    <property type="entry name" value="SET_dom_sf"/>
</dbReference>
<dbReference type="PROSITE" id="PS50280">
    <property type="entry name" value="SET"/>
    <property type="match status" value="1"/>
</dbReference>
<protein>
    <recommendedName>
        <fullName evidence="2">SET domain-containing protein</fullName>
    </recommendedName>
</protein>
<name>A0AAE1FHH8_PETCI</name>
<dbReference type="Gene3D" id="1.10.220.160">
    <property type="match status" value="1"/>
</dbReference>
<feature type="compositionally biased region" description="Basic residues" evidence="1">
    <location>
        <begin position="33"/>
        <end position="56"/>
    </location>
</feature>
<dbReference type="Pfam" id="PF00856">
    <property type="entry name" value="SET"/>
    <property type="match status" value="1"/>
</dbReference>
<evidence type="ECO:0000313" key="4">
    <source>
        <dbReference type="Proteomes" id="UP001286313"/>
    </source>
</evidence>
<dbReference type="SUPFAM" id="SSF82199">
    <property type="entry name" value="SET domain"/>
    <property type="match status" value="1"/>
</dbReference>
<dbReference type="PANTHER" id="PTHR46455">
    <property type="entry name" value="SET AND MYND DOMAIN CONTAINING, ARTHROPOD-SPECIFIC, MEMBER 4, ISOFORM A"/>
    <property type="match status" value="1"/>
</dbReference>
<evidence type="ECO:0000313" key="3">
    <source>
        <dbReference type="EMBL" id="KAK3874168.1"/>
    </source>
</evidence>
<gene>
    <name evidence="3" type="ORF">Pcinc_020877</name>
</gene>
<dbReference type="InterPro" id="IPR001214">
    <property type="entry name" value="SET_dom"/>
</dbReference>
<dbReference type="GO" id="GO:0008276">
    <property type="term" value="F:protein methyltransferase activity"/>
    <property type="evidence" value="ECO:0007669"/>
    <property type="project" value="UniProtKB-ARBA"/>
</dbReference>
<dbReference type="PANTHER" id="PTHR46455:SF3">
    <property type="entry name" value="SET AND MYND DOMAIN CONTAINING, ARTHROPOD-SPECIFIC, MEMBER 9, ISOFORM A-RELATED"/>
    <property type="match status" value="1"/>
</dbReference>
<dbReference type="GO" id="GO:0008170">
    <property type="term" value="F:N-methyltransferase activity"/>
    <property type="evidence" value="ECO:0007669"/>
    <property type="project" value="UniProtKB-ARBA"/>
</dbReference>
<keyword evidence="4" id="KW-1185">Reference proteome</keyword>
<dbReference type="AlphaFoldDB" id="A0AAE1FHH8"/>
<dbReference type="Proteomes" id="UP001286313">
    <property type="component" value="Unassembled WGS sequence"/>
</dbReference>
<comment type="caution">
    <text evidence="3">The sequence shown here is derived from an EMBL/GenBank/DDBJ whole genome shotgun (WGS) entry which is preliminary data.</text>
</comment>
<evidence type="ECO:0000256" key="1">
    <source>
        <dbReference type="SAM" id="MobiDB-lite"/>
    </source>
</evidence>
<dbReference type="GO" id="GO:0008757">
    <property type="term" value="F:S-adenosylmethionine-dependent methyltransferase activity"/>
    <property type="evidence" value="ECO:0007669"/>
    <property type="project" value="UniProtKB-ARBA"/>
</dbReference>
<proteinExistence type="predicted"/>
<evidence type="ECO:0000259" key="2">
    <source>
        <dbReference type="PROSITE" id="PS50280"/>
    </source>
</evidence>
<accession>A0AAE1FHH8</accession>
<organism evidence="3 4">
    <name type="scientific">Petrolisthes cinctipes</name>
    <name type="common">Flat porcelain crab</name>
    <dbReference type="NCBI Taxonomy" id="88211"/>
    <lineage>
        <taxon>Eukaryota</taxon>
        <taxon>Metazoa</taxon>
        <taxon>Ecdysozoa</taxon>
        <taxon>Arthropoda</taxon>
        <taxon>Crustacea</taxon>
        <taxon>Multicrustacea</taxon>
        <taxon>Malacostraca</taxon>
        <taxon>Eumalacostraca</taxon>
        <taxon>Eucarida</taxon>
        <taxon>Decapoda</taxon>
        <taxon>Pleocyemata</taxon>
        <taxon>Anomura</taxon>
        <taxon>Galatheoidea</taxon>
        <taxon>Porcellanidae</taxon>
        <taxon>Petrolisthes</taxon>
    </lineage>
</organism>
<dbReference type="EMBL" id="JAWQEG010002131">
    <property type="protein sequence ID" value="KAK3874168.1"/>
    <property type="molecule type" value="Genomic_DNA"/>
</dbReference>
<dbReference type="CDD" id="cd20071">
    <property type="entry name" value="SET_SMYD"/>
    <property type="match status" value="1"/>
</dbReference>
<dbReference type="Gene3D" id="6.10.140.2220">
    <property type="match status" value="1"/>
</dbReference>
<dbReference type="SMART" id="SM00317">
    <property type="entry name" value="SET"/>
    <property type="match status" value="1"/>
</dbReference>
<sequence length="609" mass="66401">MTVGREAGQMSRNQRVSALEQYLASLAPLNPSWRHHKHTHQHHHRHQQQHQQHHHKDSFSGRLQQEYSSSRRPEIQRSVDASNEEPLDVDCCASVALQVSLEYGRYLVATRDILAGEELFREVPLVLAPRPVPIPACLACLRGLGQDWRGCEECGAPLCWPRCPGTLHGVEECQSLSSLSLNLGDSQDLNKLKLLNEILTPMRTLLVLSTEPSLRGVVASMQSNVGQRRRLKVGQETVQRMAQTLQEDLDVVAHILGVFDTNAFVMGGQGGGVGGSGRALLPLSALMNHNCTPNTQHWFQHGAIIVRAVCDIPRGSEITTSYAPTLWGTSARAAHLTASKLFRCRCERCRDPTELGSHLSSLACRSCKGGLLVPPHAPGEPWACNQCEGTVGVGAAEALVRGAGAIVRGGGGGAEGDVTNLTTTVGHLTRVLGPTHYVTREANYALLLALLASPLTDMSEGDLLRAVGVARDLLGVADLVDPGLSRFRGVLLLELTRACAELLRRQHIADHVIANTMTADVACDTHQLPSSSSHTIRQIQPVKKRKTTPENNYCEEDNGVCTDLSLNGYCLDTIEKLLDAADESEVILQFDSRLSDVWALKELLHQLQR</sequence>
<feature type="domain" description="SET" evidence="2">
    <location>
        <begin position="85"/>
        <end position="323"/>
    </location>
</feature>
<feature type="region of interest" description="Disordered" evidence="1">
    <location>
        <begin position="32"/>
        <end position="82"/>
    </location>
</feature>
<reference evidence="3" key="1">
    <citation type="submission" date="2023-10" db="EMBL/GenBank/DDBJ databases">
        <title>Genome assemblies of two species of porcelain crab, Petrolisthes cinctipes and Petrolisthes manimaculis (Anomura: Porcellanidae).</title>
        <authorList>
            <person name="Angst P."/>
        </authorList>
    </citation>
    <scope>NUCLEOTIDE SEQUENCE</scope>
    <source>
        <strain evidence="3">PB745_01</strain>
        <tissue evidence="3">Gill</tissue>
    </source>
</reference>